<accession>A0A1G5GRX1</accession>
<dbReference type="InterPro" id="IPR009492">
    <property type="entry name" value="TniQ"/>
</dbReference>
<dbReference type="CDD" id="cd00093">
    <property type="entry name" value="HTH_XRE"/>
    <property type="match status" value="1"/>
</dbReference>
<dbReference type="Gene3D" id="1.10.10.60">
    <property type="entry name" value="Homeodomain-like"/>
    <property type="match status" value="1"/>
</dbReference>
<organism evidence="3 4">
    <name type="scientific">Paenibacillus polysaccharolyticus</name>
    <dbReference type="NCBI Taxonomy" id="582692"/>
    <lineage>
        <taxon>Bacteria</taxon>
        <taxon>Bacillati</taxon>
        <taxon>Bacillota</taxon>
        <taxon>Bacilli</taxon>
        <taxon>Bacillales</taxon>
        <taxon>Paenibacillaceae</taxon>
        <taxon>Paenibacillus</taxon>
    </lineage>
</organism>
<dbReference type="Pfam" id="PF06527">
    <property type="entry name" value="TniQ"/>
    <property type="match status" value="1"/>
</dbReference>
<dbReference type="Proteomes" id="UP000198538">
    <property type="component" value="Unassembled WGS sequence"/>
</dbReference>
<gene>
    <name evidence="3" type="ORF">SAMN05720606_10614</name>
</gene>
<feature type="domain" description="HTH cro/C1-type" evidence="2">
    <location>
        <begin position="481"/>
        <end position="526"/>
    </location>
</feature>
<dbReference type="PROSITE" id="PS50943">
    <property type="entry name" value="HTH_CROC1"/>
    <property type="match status" value="1"/>
</dbReference>
<proteinExistence type="predicted"/>
<dbReference type="RefSeq" id="WP_167375698.1">
    <property type="nucleotide sequence ID" value="NZ_FMVM01000006.1"/>
</dbReference>
<feature type="coiled-coil region" evidence="1">
    <location>
        <begin position="509"/>
        <end position="536"/>
    </location>
</feature>
<evidence type="ECO:0000259" key="2">
    <source>
        <dbReference type="PROSITE" id="PS50943"/>
    </source>
</evidence>
<dbReference type="AlphaFoldDB" id="A0A1G5GRX1"/>
<dbReference type="STRING" id="582692.SAMN05720606_10614"/>
<reference evidence="4" key="1">
    <citation type="submission" date="2016-10" db="EMBL/GenBank/DDBJ databases">
        <authorList>
            <person name="Varghese N."/>
            <person name="Submissions S."/>
        </authorList>
    </citation>
    <scope>NUCLEOTIDE SEQUENCE [LARGE SCALE GENOMIC DNA]</scope>
    <source>
        <strain evidence="4">BL9</strain>
    </source>
</reference>
<keyword evidence="4" id="KW-1185">Reference proteome</keyword>
<evidence type="ECO:0000313" key="3">
    <source>
        <dbReference type="EMBL" id="SCY54286.1"/>
    </source>
</evidence>
<dbReference type="EMBL" id="FMVM01000006">
    <property type="protein sequence ID" value="SCY54286.1"/>
    <property type="molecule type" value="Genomic_DNA"/>
</dbReference>
<keyword evidence="1" id="KW-0175">Coiled coil</keyword>
<name>A0A1G5GRX1_9BACL</name>
<evidence type="ECO:0000256" key="1">
    <source>
        <dbReference type="SAM" id="Coils"/>
    </source>
</evidence>
<protein>
    <submittedName>
        <fullName evidence="3">TniQ protein</fullName>
    </submittedName>
</protein>
<dbReference type="InterPro" id="IPR001387">
    <property type="entry name" value="Cro/C1-type_HTH"/>
</dbReference>
<sequence length="592" mass="70099">MYLIRLKPNHNESLLSYLSRTAKANEVSLIDLAMDVKNTRYTLRTDRFYLIDLYPHVTLNIKALAERTQQTEERLLQMTYYYAFSKFSHSERESYSRFMKGFTRRILYYCPICISKDNYVRLTWRLEGINVCTKHHCELNGTCGYCGGTIEVNRIQSNCQCPLCHMYLGEAKSHIIKNKETSLQQDWMTSQWEFLLKPSTTYYTPNDIAHRVAYWIESTSKQRVLREACIEYKVNHQELLQLARGTLNYRRSFHLKKLLDILYKCEIDMQSFLSFVIPDQFSLNLLSSSKGHTNDAVCLASWCKYYNFNKELKRTGTQYKKLKNGSVQKNYLFCNGCGCTYYFDEHFNQLERDGFIEAFEWIRSCELKQVLEHKPGQASSISSKAWAYFQTRLVKDSPPMIEEDLLERFIQAIKKGTKLNQIKSWDCWKSVNHYLVYRYHLEILRTCHLKKRGATTRSAYLTQLPQLTLFTKRLLDKDETITLTKLAKHMGISRSTLQHWQNGYREYEKAKILQKTKRLEKRKEQLIAEIDRLIESQDFVRKTLILKSKDIYEHLGVKQSYLCSWAPEITRYITDRIEKNIHTSRDMQPGKV</sequence>
<evidence type="ECO:0000313" key="4">
    <source>
        <dbReference type="Proteomes" id="UP000198538"/>
    </source>
</evidence>